<dbReference type="InterPro" id="IPR013785">
    <property type="entry name" value="Aldolase_TIM"/>
</dbReference>
<dbReference type="InterPro" id="IPR007197">
    <property type="entry name" value="rSAM"/>
</dbReference>
<evidence type="ECO:0000313" key="7">
    <source>
        <dbReference type="EMBL" id="MST99271.1"/>
    </source>
</evidence>
<keyword evidence="4" id="KW-0408">Iron</keyword>
<evidence type="ECO:0000256" key="4">
    <source>
        <dbReference type="ARBA" id="ARBA00023004"/>
    </source>
</evidence>
<dbReference type="InterPro" id="IPR012840">
    <property type="entry name" value="NrdG2"/>
</dbReference>
<dbReference type="PANTHER" id="PTHR11228">
    <property type="entry name" value="RADICAL SAM DOMAIN PROTEIN"/>
    <property type="match status" value="1"/>
</dbReference>
<dbReference type="InterPro" id="IPR058240">
    <property type="entry name" value="rSAM_sf"/>
</dbReference>
<feature type="domain" description="Radical SAM core" evidence="6">
    <location>
        <begin position="17"/>
        <end position="230"/>
    </location>
</feature>
<protein>
    <submittedName>
        <fullName evidence="7">Anaerobic ribonucleoside-triphosphate reductase activating protein</fullName>
    </submittedName>
</protein>
<keyword evidence="8" id="KW-1185">Reference proteome</keyword>
<gene>
    <name evidence="7" type="ORF">FYJ85_19785</name>
</gene>
<dbReference type="SFLD" id="SFLDG01067">
    <property type="entry name" value="SPASM/twitch_domain_containing"/>
    <property type="match status" value="1"/>
</dbReference>
<comment type="caution">
    <text evidence="7">The sequence shown here is derived from an EMBL/GenBank/DDBJ whole genome shotgun (WGS) entry which is preliminary data.</text>
</comment>
<sequence>MERKMDFRGLVKFTLVDYPGKIGCIIFSGGCNLRCPFCHNPCLVFDPSSQPRVTEKEFFHFLERRRGLLEGVVFSGGEPLLHPDAPEVVGRVREMGYLAKIDTNGTLPERVEALLGSCGADAFGIDYKAPAAAYPALTGSSDREIAQKVRRSIGLALDSGAELDVRTTVHKALLNAAALETMYGELKAVGVRSWTLQQYHPVEVIDDELSAKETFSDAELVRIARRLGPEVRVRGLTGRILESA</sequence>
<proteinExistence type="predicted"/>
<evidence type="ECO:0000256" key="1">
    <source>
        <dbReference type="ARBA" id="ARBA00001966"/>
    </source>
</evidence>
<dbReference type="Pfam" id="PF04055">
    <property type="entry name" value="Radical_SAM"/>
    <property type="match status" value="1"/>
</dbReference>
<dbReference type="GO" id="GO:0046872">
    <property type="term" value="F:metal ion binding"/>
    <property type="evidence" value="ECO:0007669"/>
    <property type="project" value="UniProtKB-KW"/>
</dbReference>
<dbReference type="Proteomes" id="UP000435649">
    <property type="component" value="Unassembled WGS sequence"/>
</dbReference>
<dbReference type="AlphaFoldDB" id="A0A844G9R6"/>
<evidence type="ECO:0000256" key="3">
    <source>
        <dbReference type="ARBA" id="ARBA00022723"/>
    </source>
</evidence>
<keyword evidence="2" id="KW-0949">S-adenosyl-L-methionine</keyword>
<evidence type="ECO:0000313" key="8">
    <source>
        <dbReference type="Proteomes" id="UP000435649"/>
    </source>
</evidence>
<keyword evidence="3" id="KW-0479">Metal-binding</keyword>
<accession>A0A844G9R6</accession>
<evidence type="ECO:0000256" key="5">
    <source>
        <dbReference type="ARBA" id="ARBA00023014"/>
    </source>
</evidence>
<name>A0A844G9R6_9BACT</name>
<organism evidence="7 8">
    <name type="scientific">Victivallis lenta</name>
    <dbReference type="NCBI Taxonomy" id="2606640"/>
    <lineage>
        <taxon>Bacteria</taxon>
        <taxon>Pseudomonadati</taxon>
        <taxon>Lentisphaerota</taxon>
        <taxon>Lentisphaeria</taxon>
        <taxon>Victivallales</taxon>
        <taxon>Victivallaceae</taxon>
        <taxon>Victivallis</taxon>
    </lineage>
</organism>
<dbReference type="GO" id="GO:0051536">
    <property type="term" value="F:iron-sulfur cluster binding"/>
    <property type="evidence" value="ECO:0007669"/>
    <property type="project" value="UniProtKB-KW"/>
</dbReference>
<comment type="cofactor">
    <cofactor evidence="1">
        <name>[4Fe-4S] cluster</name>
        <dbReference type="ChEBI" id="CHEBI:49883"/>
    </cofactor>
</comment>
<dbReference type="SFLD" id="SFLDS00029">
    <property type="entry name" value="Radical_SAM"/>
    <property type="match status" value="1"/>
</dbReference>
<dbReference type="PANTHER" id="PTHR11228:SF27">
    <property type="entry name" value="GLYCYL-RADICAL ENZYME ACTIVATING ENZYME MJ1227-RELATED"/>
    <property type="match status" value="1"/>
</dbReference>
<dbReference type="GO" id="GO:0003824">
    <property type="term" value="F:catalytic activity"/>
    <property type="evidence" value="ECO:0007669"/>
    <property type="project" value="InterPro"/>
</dbReference>
<reference evidence="7 8" key="1">
    <citation type="submission" date="2019-08" db="EMBL/GenBank/DDBJ databases">
        <title>In-depth cultivation of the pig gut microbiome towards novel bacterial diversity and tailored functional studies.</title>
        <authorList>
            <person name="Wylensek D."/>
            <person name="Hitch T.C.A."/>
            <person name="Clavel T."/>
        </authorList>
    </citation>
    <scope>NUCLEOTIDE SEQUENCE [LARGE SCALE GENOMIC DNA]</scope>
    <source>
        <strain evidence="7 8">BBE-744-WT-12</strain>
    </source>
</reference>
<dbReference type="SFLD" id="SFLDG01094">
    <property type="entry name" value="Uncharacterised_Radical_SAM_Su"/>
    <property type="match status" value="1"/>
</dbReference>
<dbReference type="EMBL" id="VUNS01000033">
    <property type="protein sequence ID" value="MST99271.1"/>
    <property type="molecule type" value="Genomic_DNA"/>
</dbReference>
<dbReference type="Gene3D" id="3.20.20.70">
    <property type="entry name" value="Aldolase class I"/>
    <property type="match status" value="1"/>
</dbReference>
<dbReference type="SUPFAM" id="SSF102114">
    <property type="entry name" value="Radical SAM enzymes"/>
    <property type="match status" value="1"/>
</dbReference>
<dbReference type="NCBIfam" id="TIGR02495">
    <property type="entry name" value="NrdG2"/>
    <property type="match status" value="1"/>
</dbReference>
<dbReference type="InterPro" id="IPR050377">
    <property type="entry name" value="Radical_SAM_PqqE_MftC-like"/>
</dbReference>
<dbReference type="PROSITE" id="PS51918">
    <property type="entry name" value="RADICAL_SAM"/>
    <property type="match status" value="1"/>
</dbReference>
<evidence type="ECO:0000256" key="2">
    <source>
        <dbReference type="ARBA" id="ARBA00022691"/>
    </source>
</evidence>
<evidence type="ECO:0000259" key="6">
    <source>
        <dbReference type="PROSITE" id="PS51918"/>
    </source>
</evidence>
<dbReference type="CDD" id="cd01335">
    <property type="entry name" value="Radical_SAM"/>
    <property type="match status" value="1"/>
</dbReference>
<keyword evidence="5" id="KW-0411">Iron-sulfur</keyword>